<keyword evidence="2" id="KW-1185">Reference proteome</keyword>
<dbReference type="WBParaSite" id="PgR143_g009_t01">
    <property type="protein sequence ID" value="PgR143_g009_t01"/>
    <property type="gene ID" value="PgR143_g009"/>
</dbReference>
<reference evidence="3" key="1">
    <citation type="submission" date="2022-11" db="UniProtKB">
        <authorList>
            <consortium name="WormBaseParasite"/>
        </authorList>
    </citation>
    <scope>IDENTIFICATION</scope>
</reference>
<proteinExistence type="predicted"/>
<sequence length="86" mass="9657">MLSYSFVDHIADTHGGYDLHKIRRQSPIKSKETFVLENILQLTTHCVRLIGIAGDHSCLQPSPNKRKRIASKLPTCTAASTARQQR</sequence>
<name>A0A915CF96_PARUN</name>
<organism evidence="2 3">
    <name type="scientific">Parascaris univalens</name>
    <name type="common">Nematode worm</name>
    <dbReference type="NCBI Taxonomy" id="6257"/>
    <lineage>
        <taxon>Eukaryota</taxon>
        <taxon>Metazoa</taxon>
        <taxon>Ecdysozoa</taxon>
        <taxon>Nematoda</taxon>
        <taxon>Chromadorea</taxon>
        <taxon>Rhabditida</taxon>
        <taxon>Spirurina</taxon>
        <taxon>Ascaridomorpha</taxon>
        <taxon>Ascaridoidea</taxon>
        <taxon>Ascarididae</taxon>
        <taxon>Parascaris</taxon>
    </lineage>
</organism>
<accession>A0A915CF96</accession>
<dbReference type="AlphaFoldDB" id="A0A915CF96"/>
<feature type="region of interest" description="Disordered" evidence="1">
    <location>
        <begin position="61"/>
        <end position="86"/>
    </location>
</feature>
<evidence type="ECO:0000313" key="3">
    <source>
        <dbReference type="WBParaSite" id="PgR143_g009_t01"/>
    </source>
</evidence>
<feature type="compositionally biased region" description="Polar residues" evidence="1">
    <location>
        <begin position="77"/>
        <end position="86"/>
    </location>
</feature>
<dbReference type="Proteomes" id="UP000887569">
    <property type="component" value="Unplaced"/>
</dbReference>
<evidence type="ECO:0000256" key="1">
    <source>
        <dbReference type="SAM" id="MobiDB-lite"/>
    </source>
</evidence>
<protein>
    <submittedName>
        <fullName evidence="3">Uncharacterized protein</fullName>
    </submittedName>
</protein>
<evidence type="ECO:0000313" key="2">
    <source>
        <dbReference type="Proteomes" id="UP000887569"/>
    </source>
</evidence>